<protein>
    <recommendedName>
        <fullName evidence="4">F-box domain-containing protein</fullName>
    </recommendedName>
</protein>
<accession>A0ABQ0LL56</accession>
<evidence type="ECO:0000256" key="1">
    <source>
        <dbReference type="SAM" id="Coils"/>
    </source>
</evidence>
<organism evidence="2 3">
    <name type="scientific">Mycena chlorophos</name>
    <name type="common">Agaric fungus</name>
    <name type="synonym">Agaricus chlorophos</name>
    <dbReference type="NCBI Taxonomy" id="658473"/>
    <lineage>
        <taxon>Eukaryota</taxon>
        <taxon>Fungi</taxon>
        <taxon>Dikarya</taxon>
        <taxon>Basidiomycota</taxon>
        <taxon>Agaricomycotina</taxon>
        <taxon>Agaricomycetes</taxon>
        <taxon>Agaricomycetidae</taxon>
        <taxon>Agaricales</taxon>
        <taxon>Marasmiineae</taxon>
        <taxon>Mycenaceae</taxon>
        <taxon>Mycena</taxon>
    </lineage>
</organism>
<sequence length="539" mass="60509">MVAIERLFVSNLLPNEAENAEISRFLRSNTTPTQPTALRSIIDSSKVDLEGYDTDISALEVALEKAKQQRAALETHDSLPVFTGTRIHLLARLHFLEPSHSPGPYEPACTQRSPPPVASLLPLEDCHSEHTFAMDRDSGYSNLTEWVPPSHARKLTPLLEAAVARSGNSPLHLKLRSTAQAYELPGLEFLANTASRWRALTIWMSSTTSKRLNSLGISLPLLTRLEIHGELLSEVTVFADAPHLQEVTLRRSGSKQPPKLPWSQLRVLNYEDGTAAELAAFMELVATSENLEAVRIMNLDVSIEPVGLYRVFSEIQSFSITLRNSRDHVSFRATTFLEGLRVLHPLMLSHLQDLRIRMKSRRPLRWSGLGPPFEYLLRRSFCADNIACLALHGVIITSSQLFGVFINVPLLEKLYLADLPRDLDIPEKHDLDKDFIVLTDDLLCMLSGKASSVSEESDLPPNGLLPRLRVLCCTTLFQFSADAMRGFILARHRGRTATDEHWHGRRGLELHFLWHPSRPWTDPHQKMGLEALQVEAHGL</sequence>
<proteinExistence type="predicted"/>
<evidence type="ECO:0000313" key="3">
    <source>
        <dbReference type="Proteomes" id="UP000815677"/>
    </source>
</evidence>
<name>A0ABQ0LL56_MYCCL</name>
<dbReference type="SUPFAM" id="SSF52058">
    <property type="entry name" value="L domain-like"/>
    <property type="match status" value="1"/>
</dbReference>
<dbReference type="EMBL" id="DF847425">
    <property type="protein sequence ID" value="GAT51828.1"/>
    <property type="molecule type" value="Genomic_DNA"/>
</dbReference>
<keyword evidence="1" id="KW-0175">Coiled coil</keyword>
<evidence type="ECO:0008006" key="4">
    <source>
        <dbReference type="Google" id="ProtNLM"/>
    </source>
</evidence>
<evidence type="ECO:0000313" key="2">
    <source>
        <dbReference type="EMBL" id="GAT51828.1"/>
    </source>
</evidence>
<dbReference type="Proteomes" id="UP000815677">
    <property type="component" value="Unassembled WGS sequence"/>
</dbReference>
<gene>
    <name evidence="2" type="ORF">MCHLO_08939</name>
</gene>
<keyword evidence="3" id="KW-1185">Reference proteome</keyword>
<feature type="coiled-coil region" evidence="1">
    <location>
        <begin position="49"/>
        <end position="76"/>
    </location>
</feature>
<reference evidence="2" key="1">
    <citation type="submission" date="2014-09" db="EMBL/GenBank/DDBJ databases">
        <title>Genome sequence of the luminous mushroom Mycena chlorophos for searching fungal bioluminescence genes.</title>
        <authorList>
            <person name="Tanaka Y."/>
            <person name="Kasuga D."/>
            <person name="Oba Y."/>
            <person name="Hase S."/>
            <person name="Sato K."/>
            <person name="Oba Y."/>
            <person name="Sakakibara Y."/>
        </authorList>
    </citation>
    <scope>NUCLEOTIDE SEQUENCE</scope>
</reference>